<dbReference type="STRING" id="1555241.A0A4V1ITQ0"/>
<dbReference type="Proteomes" id="UP000274922">
    <property type="component" value="Unassembled WGS sequence"/>
</dbReference>
<evidence type="ECO:0000313" key="3">
    <source>
        <dbReference type="EMBL" id="RKO97827.1"/>
    </source>
</evidence>
<evidence type="ECO:0000313" key="4">
    <source>
        <dbReference type="EMBL" id="RKO98783.1"/>
    </source>
</evidence>
<dbReference type="GO" id="GO:0003723">
    <property type="term" value="F:RNA binding"/>
    <property type="evidence" value="ECO:0007669"/>
    <property type="project" value="TreeGrafter"/>
</dbReference>
<dbReference type="InterPro" id="IPR052225">
    <property type="entry name" value="Ser/Arg_repetitive_matrix"/>
</dbReference>
<dbReference type="GO" id="GO:0048024">
    <property type="term" value="P:regulation of mRNA splicing, via spliceosome"/>
    <property type="evidence" value="ECO:0007669"/>
    <property type="project" value="TreeGrafter"/>
</dbReference>
<evidence type="ECO:0000313" key="6">
    <source>
        <dbReference type="Proteomes" id="UP000274922"/>
    </source>
</evidence>
<dbReference type="InterPro" id="IPR002483">
    <property type="entry name" value="PWI_dom"/>
</dbReference>
<dbReference type="Proteomes" id="UP000268535">
    <property type="component" value="Unassembled WGS sequence"/>
</dbReference>
<dbReference type="EMBL" id="ML009159">
    <property type="protein sequence ID" value="RKO97827.1"/>
    <property type="molecule type" value="Genomic_DNA"/>
</dbReference>
<protein>
    <submittedName>
        <fullName evidence="3">PWI domain-containing protein</fullName>
    </submittedName>
</protein>
<proteinExistence type="predicted"/>
<keyword evidence="6" id="KW-1185">Reference proteome</keyword>
<dbReference type="Pfam" id="PF01480">
    <property type="entry name" value="PWI"/>
    <property type="match status" value="1"/>
</dbReference>
<dbReference type="PANTHER" id="PTHR23148">
    <property type="entry name" value="SERINE/ARGININE REGULATED NUCLEAR MATRIX PROTEIN"/>
    <property type="match status" value="1"/>
</dbReference>
<dbReference type="GO" id="GO:0005681">
    <property type="term" value="C:spliceosomal complex"/>
    <property type="evidence" value="ECO:0007669"/>
    <property type="project" value="TreeGrafter"/>
</dbReference>
<reference evidence="3" key="3">
    <citation type="submission" date="2018-08" db="EMBL/GenBank/DDBJ databases">
        <title>Leveraging single-cell genomics to expand the Fungal Tree of Life.</title>
        <authorList>
            <consortium name="DOE Joint Genome Institute"/>
            <person name="Ahrendt S.R."/>
            <person name="Quandt C.A."/>
            <person name="Ciobanu D."/>
            <person name="Clum A."/>
            <person name="Salamov A."/>
            <person name="Andreopoulos B."/>
            <person name="Cheng J.-F."/>
            <person name="Woyke T."/>
            <person name="Pelin A."/>
            <person name="Henrissat B."/>
            <person name="Reynolds N."/>
            <person name="Benny G.L."/>
            <person name="Smith M.E."/>
            <person name="James T.Y."/>
            <person name="Grigoriev I.V."/>
        </authorList>
    </citation>
    <scope>NUCLEOTIDE SEQUENCE</scope>
    <source>
        <strain evidence="3">ATCC 52028</strain>
    </source>
</reference>
<dbReference type="Gene3D" id="1.20.1390.10">
    <property type="entry name" value="PWI domain"/>
    <property type="match status" value="1"/>
</dbReference>
<dbReference type="OrthoDB" id="163257at2759"/>
<dbReference type="AlphaFoldDB" id="A0A4V1ITQ0"/>
<feature type="non-terminal residue" evidence="3">
    <location>
        <position position="1"/>
    </location>
</feature>
<dbReference type="GO" id="GO:0006397">
    <property type="term" value="P:mRNA processing"/>
    <property type="evidence" value="ECO:0007669"/>
    <property type="project" value="UniProtKB-KW"/>
</dbReference>
<dbReference type="InterPro" id="IPR036483">
    <property type="entry name" value="PWI_dom_sf"/>
</dbReference>
<evidence type="ECO:0000256" key="1">
    <source>
        <dbReference type="ARBA" id="ARBA00022664"/>
    </source>
</evidence>
<name>A0A4V1ITQ0_9FUNG</name>
<dbReference type="PROSITE" id="PS51025">
    <property type="entry name" value="PWI"/>
    <property type="match status" value="1"/>
</dbReference>
<keyword evidence="1" id="KW-0507">mRNA processing</keyword>
<evidence type="ECO:0000259" key="2">
    <source>
        <dbReference type="PROSITE" id="PS51025"/>
    </source>
</evidence>
<accession>A0A4V1ITQ0</accession>
<dbReference type="EMBL" id="ML014363">
    <property type="protein sequence ID" value="RKO98783.1"/>
    <property type="molecule type" value="Genomic_DNA"/>
</dbReference>
<feature type="domain" description="PWI" evidence="2">
    <location>
        <begin position="20"/>
        <end position="122"/>
    </location>
</feature>
<dbReference type="PANTHER" id="PTHR23148:SF0">
    <property type="entry name" value="SERINE_ARGININE REPETITIVE MATRIX PROTEIN 1"/>
    <property type="match status" value="1"/>
</dbReference>
<feature type="non-terminal residue" evidence="3">
    <location>
        <position position="159"/>
    </location>
</feature>
<evidence type="ECO:0000313" key="5">
    <source>
        <dbReference type="Proteomes" id="UP000268535"/>
    </source>
</evidence>
<gene>
    <name evidence="3" type="ORF">CAUPRSCDRAFT_1375</name>
    <name evidence="4" type="ORF">CXG81DRAFT_3544</name>
</gene>
<reference evidence="5 6" key="1">
    <citation type="journal article" date="2018" name="Nat. Microbiol.">
        <title>Leveraging single-cell genomics to expand the fungal tree of life.</title>
        <authorList>
            <person name="Ahrendt S.R."/>
            <person name="Quandt C.A."/>
            <person name="Ciobanu D."/>
            <person name="Clum A."/>
            <person name="Salamov A."/>
            <person name="Andreopoulos B."/>
            <person name="Cheng J.F."/>
            <person name="Woyke T."/>
            <person name="Pelin A."/>
            <person name="Henrissat B."/>
            <person name="Reynolds N.K."/>
            <person name="Benny G.L."/>
            <person name="Smith M.E."/>
            <person name="James T.Y."/>
            <person name="Grigoriev I.V."/>
        </authorList>
    </citation>
    <scope>NUCLEOTIDE SEQUENCE [LARGE SCALE GENOMIC DNA]</scope>
    <source>
        <strain evidence="5 6">ATCC 52028</strain>
    </source>
</reference>
<reference evidence="4" key="2">
    <citation type="submission" date="2018-04" db="EMBL/GenBank/DDBJ databases">
        <title>Leveraging single-cell genomics to expand the Fungal Tree of Life.</title>
        <authorList>
            <consortium name="DOE Joint Genome Institute"/>
            <person name="Ahrendt S.R."/>
            <person name="Quandt C.A."/>
            <person name="Ciobanu D."/>
            <person name="Clum A."/>
            <person name="Salamov A."/>
            <person name="Andreopoulos B."/>
            <person name="Cheng J.-F."/>
            <person name="Woyke T."/>
            <person name="Pelin A."/>
            <person name="Henrissat B."/>
            <person name="Benny G.L."/>
            <person name="Smith M.E."/>
            <person name="James T.Y."/>
            <person name="Grigoriev I.V."/>
        </authorList>
    </citation>
    <scope>NUCLEOTIDE SEQUENCE</scope>
    <source>
        <strain evidence="4">ATCC 52028</strain>
    </source>
</reference>
<organism evidence="3 5">
    <name type="scientific">Caulochytrium protostelioides</name>
    <dbReference type="NCBI Taxonomy" id="1555241"/>
    <lineage>
        <taxon>Eukaryota</taxon>
        <taxon>Fungi</taxon>
        <taxon>Fungi incertae sedis</taxon>
        <taxon>Chytridiomycota</taxon>
        <taxon>Chytridiomycota incertae sedis</taxon>
        <taxon>Chytridiomycetes</taxon>
        <taxon>Caulochytriales</taxon>
        <taxon>Caulochytriaceae</taxon>
        <taxon>Caulochytrium</taxon>
    </lineage>
</organism>
<dbReference type="SUPFAM" id="SSF101233">
    <property type="entry name" value="PWI domain"/>
    <property type="match status" value="1"/>
</dbReference>
<sequence>GTSIDQDGRFADKDAKLRASTAFPKCFRTPVDLEKVNLPLIYQWCSKQLAALLPYEDEMIQGIVAENLDQQRQQRRADPEAIYLQLAGFLGSHTTSFMRDLWQMLVDAQSAIGGIPPQILAAEQRAIDAHATQHRAVVADLASARDRQRMPRPDALGQD</sequence>